<evidence type="ECO:0000313" key="11">
    <source>
        <dbReference type="Proteomes" id="UP000185596"/>
    </source>
</evidence>
<evidence type="ECO:0000256" key="1">
    <source>
        <dbReference type="ARBA" id="ARBA00004651"/>
    </source>
</evidence>
<evidence type="ECO:0000256" key="5">
    <source>
        <dbReference type="ARBA" id="ARBA00022692"/>
    </source>
</evidence>
<keyword evidence="5 8" id="KW-0812">Transmembrane</keyword>
<evidence type="ECO:0000256" key="7">
    <source>
        <dbReference type="ARBA" id="ARBA00023136"/>
    </source>
</evidence>
<keyword evidence="2" id="KW-1003">Cell membrane</keyword>
<dbReference type="Proteomes" id="UP000185596">
    <property type="component" value="Unassembled WGS sequence"/>
</dbReference>
<dbReference type="OrthoDB" id="5241116at2"/>
<feature type="transmembrane region" description="Helical" evidence="8">
    <location>
        <begin position="87"/>
        <end position="106"/>
    </location>
</feature>
<evidence type="ECO:0000256" key="8">
    <source>
        <dbReference type="SAM" id="Phobius"/>
    </source>
</evidence>
<dbReference type="Pfam" id="PF13231">
    <property type="entry name" value="PMT_2"/>
    <property type="match status" value="1"/>
</dbReference>
<dbReference type="InterPro" id="IPR038731">
    <property type="entry name" value="RgtA/B/C-like"/>
</dbReference>
<keyword evidence="11" id="KW-1185">Reference proteome</keyword>
<dbReference type="RefSeq" id="WP_075126297.1">
    <property type="nucleotide sequence ID" value="NZ_MSIE01000025.1"/>
</dbReference>
<feature type="transmembrane region" description="Helical" evidence="8">
    <location>
        <begin position="64"/>
        <end position="81"/>
    </location>
</feature>
<dbReference type="InterPro" id="IPR050297">
    <property type="entry name" value="LipidA_mod_glycosyltrf_83"/>
</dbReference>
<dbReference type="GO" id="GO:0005886">
    <property type="term" value="C:plasma membrane"/>
    <property type="evidence" value="ECO:0007669"/>
    <property type="project" value="UniProtKB-SubCell"/>
</dbReference>
<feature type="transmembrane region" description="Helical" evidence="8">
    <location>
        <begin position="264"/>
        <end position="282"/>
    </location>
</feature>
<evidence type="ECO:0000259" key="9">
    <source>
        <dbReference type="Pfam" id="PF13231"/>
    </source>
</evidence>
<organism evidence="10 11">
    <name type="scientific">Actinophytocola xanthii</name>
    <dbReference type="NCBI Taxonomy" id="1912961"/>
    <lineage>
        <taxon>Bacteria</taxon>
        <taxon>Bacillati</taxon>
        <taxon>Actinomycetota</taxon>
        <taxon>Actinomycetes</taxon>
        <taxon>Pseudonocardiales</taxon>
        <taxon>Pseudonocardiaceae</taxon>
    </lineage>
</organism>
<dbReference type="GO" id="GO:0016763">
    <property type="term" value="F:pentosyltransferase activity"/>
    <property type="evidence" value="ECO:0007669"/>
    <property type="project" value="TreeGrafter"/>
</dbReference>
<keyword evidence="4" id="KW-0808">Transferase</keyword>
<feature type="transmembrane region" description="Helical" evidence="8">
    <location>
        <begin position="137"/>
        <end position="170"/>
    </location>
</feature>
<name>A0A1Q8CR28_9PSEU</name>
<dbReference type="AlphaFoldDB" id="A0A1Q8CR28"/>
<accession>A0A1Q8CR28</accession>
<dbReference type="EMBL" id="MSIE01000025">
    <property type="protein sequence ID" value="OLF16787.1"/>
    <property type="molecule type" value="Genomic_DNA"/>
</dbReference>
<feature type="transmembrane region" description="Helical" evidence="8">
    <location>
        <begin position="240"/>
        <end position="257"/>
    </location>
</feature>
<evidence type="ECO:0000256" key="2">
    <source>
        <dbReference type="ARBA" id="ARBA00022475"/>
    </source>
</evidence>
<keyword evidence="3" id="KW-0328">Glycosyltransferase</keyword>
<dbReference type="STRING" id="1912961.BU204_15090"/>
<feature type="domain" description="Glycosyltransferase RgtA/B/C/D-like" evidence="9">
    <location>
        <begin position="60"/>
        <end position="196"/>
    </location>
</feature>
<dbReference type="PANTHER" id="PTHR33908">
    <property type="entry name" value="MANNOSYLTRANSFERASE YKCB-RELATED"/>
    <property type="match status" value="1"/>
</dbReference>
<keyword evidence="7 8" id="KW-0472">Membrane</keyword>
<dbReference type="GO" id="GO:0009103">
    <property type="term" value="P:lipopolysaccharide biosynthetic process"/>
    <property type="evidence" value="ECO:0007669"/>
    <property type="project" value="UniProtKB-ARBA"/>
</dbReference>
<feature type="transmembrane region" description="Helical" evidence="8">
    <location>
        <begin position="177"/>
        <end position="199"/>
    </location>
</feature>
<feature type="transmembrane region" description="Helical" evidence="8">
    <location>
        <begin position="113"/>
        <end position="131"/>
    </location>
</feature>
<evidence type="ECO:0000313" key="10">
    <source>
        <dbReference type="EMBL" id="OLF16787.1"/>
    </source>
</evidence>
<comment type="subcellular location">
    <subcellularLocation>
        <location evidence="1">Cell membrane</location>
        <topology evidence="1">Multi-pass membrane protein</topology>
    </subcellularLocation>
</comment>
<evidence type="ECO:0000256" key="6">
    <source>
        <dbReference type="ARBA" id="ARBA00022989"/>
    </source>
</evidence>
<dbReference type="PANTHER" id="PTHR33908:SF11">
    <property type="entry name" value="MEMBRANE PROTEIN"/>
    <property type="match status" value="1"/>
</dbReference>
<comment type="caution">
    <text evidence="10">The sequence shown here is derived from an EMBL/GenBank/DDBJ whole genome shotgun (WGS) entry which is preliminary data.</text>
</comment>
<reference evidence="10 11" key="1">
    <citation type="submission" date="2016-12" db="EMBL/GenBank/DDBJ databases">
        <title>The draft genome sequence of Actinophytocola sp. 11-183.</title>
        <authorList>
            <person name="Wang W."/>
            <person name="Yuan L."/>
        </authorList>
    </citation>
    <scope>NUCLEOTIDE SEQUENCE [LARGE SCALE GENOMIC DNA]</scope>
    <source>
        <strain evidence="10 11">11-183</strain>
    </source>
</reference>
<evidence type="ECO:0000256" key="3">
    <source>
        <dbReference type="ARBA" id="ARBA00022676"/>
    </source>
</evidence>
<protein>
    <recommendedName>
        <fullName evidence="9">Glycosyltransferase RgtA/B/C/D-like domain-containing protein</fullName>
    </recommendedName>
</protein>
<keyword evidence="6 8" id="KW-1133">Transmembrane helix</keyword>
<gene>
    <name evidence="10" type="ORF">BU204_15090</name>
</gene>
<proteinExistence type="predicted"/>
<sequence length="432" mass="46107">MVANGDPNPHFFNYPSLFLYLNALVHFDGPLLGWIPGLAESAPVTATTGVSFAQTPAAITVHRLLTVVFGLAVVVVGWATARRLTTAALPPVVTAALLALSPTLVAHSTLVTPDMLAVLFVGLGVLCAVWVHQSGSWWSYLVAGAMVGLAASAKYTAVLVAVPLVVAAALAGRRAALLRLPAAGGVALAAFLATTPFALLDREEFLADVEFERRHYATGHDGMEGDTLGFYADWLVGREGVVALAAVAGLVAVALLMREKWRIAAILLAFPVVYSASVSMQVVRNDRTIMLILPPLAVLAAFLVERVRWPAAVAAAVALAVTAPAALPQRGPTTWTSAREWLNQRPASTVLIESYSPYVDPERHEVLDRVRLIDGPVPPGTDYVVASEGMYGRYLTGDHPEEERAYRSLFARWPEVARFTGNGPTIVVLRVP</sequence>
<evidence type="ECO:0000256" key="4">
    <source>
        <dbReference type="ARBA" id="ARBA00022679"/>
    </source>
</evidence>